<dbReference type="PIRSF" id="PIRSF024492">
    <property type="entry name" value="UCP024492"/>
    <property type="match status" value="1"/>
</dbReference>
<dbReference type="PANTHER" id="PTHR39337:SF1">
    <property type="entry name" value="BLR5642 PROTEIN"/>
    <property type="match status" value="1"/>
</dbReference>
<protein>
    <recommendedName>
        <fullName evidence="3">Fe-S cluster assembly protein HesB</fullName>
    </recommendedName>
</protein>
<keyword evidence="2" id="KW-1185">Reference proteome</keyword>
<dbReference type="AlphaFoldDB" id="A0A1M5JL93"/>
<sequence>MESKNNKIIWTIGHSTRSLDEFLNLLSSVGITQLVDVRSFPGSRKFPQFNKDNLATSLPKHDIKYIHLKSLGGRRKAKPESQNKVWRHPSFRGYADYMETSAFKEALEDLKNLARQNNTAIMCAEAVWWRCHRSMVSDVLKAEGWKVMHIMGENNVQEHPYTKPAKIISGELYYQEEKE</sequence>
<dbReference type="InterPro" id="IPR007438">
    <property type="entry name" value="DUF488"/>
</dbReference>
<name>A0A1M5JL93_SALEC</name>
<dbReference type="Pfam" id="PF04343">
    <property type="entry name" value="DUF488"/>
    <property type="match status" value="1"/>
</dbReference>
<dbReference type="STRING" id="1073325.SAMN05444483_11155"/>
<gene>
    <name evidence="1" type="ORF">SAMN05444483_11155</name>
</gene>
<dbReference type="OrthoDB" id="9789109at2"/>
<dbReference type="InterPro" id="IPR014519">
    <property type="entry name" value="UCP024492"/>
</dbReference>
<accession>A0A1M5JL93</accession>
<dbReference type="EMBL" id="FQVT01000011">
    <property type="protein sequence ID" value="SHG41040.1"/>
    <property type="molecule type" value="Genomic_DNA"/>
</dbReference>
<dbReference type="RefSeq" id="WP_072880705.1">
    <property type="nucleotide sequence ID" value="NZ_FQVT01000011.1"/>
</dbReference>
<dbReference type="PANTHER" id="PTHR39337">
    <property type="entry name" value="BLR5642 PROTEIN"/>
    <property type="match status" value="1"/>
</dbReference>
<dbReference type="Proteomes" id="UP000183945">
    <property type="component" value="Unassembled WGS sequence"/>
</dbReference>
<proteinExistence type="predicted"/>
<evidence type="ECO:0000313" key="2">
    <source>
        <dbReference type="Proteomes" id="UP000183945"/>
    </source>
</evidence>
<reference evidence="2" key="1">
    <citation type="submission" date="2016-11" db="EMBL/GenBank/DDBJ databases">
        <authorList>
            <person name="Varghese N."/>
            <person name="Submissions S."/>
        </authorList>
    </citation>
    <scope>NUCLEOTIDE SEQUENCE [LARGE SCALE GENOMIC DNA]</scope>
    <source>
        <strain evidence="2">DSM 24579</strain>
    </source>
</reference>
<evidence type="ECO:0000313" key="1">
    <source>
        <dbReference type="EMBL" id="SHG41040.1"/>
    </source>
</evidence>
<organism evidence="1 2">
    <name type="scientific">Salegentibacter echinorum</name>
    <dbReference type="NCBI Taxonomy" id="1073325"/>
    <lineage>
        <taxon>Bacteria</taxon>
        <taxon>Pseudomonadati</taxon>
        <taxon>Bacteroidota</taxon>
        <taxon>Flavobacteriia</taxon>
        <taxon>Flavobacteriales</taxon>
        <taxon>Flavobacteriaceae</taxon>
        <taxon>Salegentibacter</taxon>
    </lineage>
</organism>
<evidence type="ECO:0008006" key="3">
    <source>
        <dbReference type="Google" id="ProtNLM"/>
    </source>
</evidence>